<dbReference type="Gene3D" id="3.30.1370.100">
    <property type="entry name" value="MutL, C-terminal domain, regulatory subdomain"/>
    <property type="match status" value="1"/>
</dbReference>
<feature type="region of interest" description="Disordered" evidence="3">
    <location>
        <begin position="597"/>
        <end position="631"/>
    </location>
</feature>
<comment type="similarity">
    <text evidence="1">Belongs to the DNA mismatch repair MutL/HexB family.</text>
</comment>
<dbReference type="InterPro" id="IPR014762">
    <property type="entry name" value="DNA_mismatch_repair_CS"/>
</dbReference>
<dbReference type="GO" id="GO:0032389">
    <property type="term" value="C:MutLalpha complex"/>
    <property type="evidence" value="ECO:0007669"/>
    <property type="project" value="TreeGrafter"/>
</dbReference>
<dbReference type="Gene3D" id="3.30.565.10">
    <property type="entry name" value="Histidine kinase-like ATPase, C-terminal domain"/>
    <property type="match status" value="1"/>
</dbReference>
<dbReference type="PANTHER" id="PTHR10073:SF52">
    <property type="entry name" value="MISMATCH REPAIR ENDONUCLEASE PMS2"/>
    <property type="match status" value="1"/>
</dbReference>
<dbReference type="InterPro" id="IPR042121">
    <property type="entry name" value="MutL_C_regsub"/>
</dbReference>
<dbReference type="Gene3D" id="3.30.230.10">
    <property type="match status" value="1"/>
</dbReference>
<dbReference type="InterPro" id="IPR014790">
    <property type="entry name" value="MutL_C"/>
</dbReference>
<feature type="compositionally biased region" description="Acidic residues" evidence="3">
    <location>
        <begin position="449"/>
        <end position="458"/>
    </location>
</feature>
<feature type="domain" description="MutL C-terminal dimerisation" evidence="4">
    <location>
        <begin position="850"/>
        <end position="1006"/>
    </location>
</feature>
<evidence type="ECO:0000313" key="7">
    <source>
        <dbReference type="Proteomes" id="UP000620104"/>
    </source>
</evidence>
<protein>
    <recommendedName>
        <fullName evidence="8">DNA mismatch repair protein MutL</fullName>
    </recommendedName>
</protein>
<dbReference type="SMART" id="SM01340">
    <property type="entry name" value="DNA_mis_repair"/>
    <property type="match status" value="1"/>
</dbReference>
<evidence type="ECO:0000256" key="1">
    <source>
        <dbReference type="ARBA" id="ARBA00006082"/>
    </source>
</evidence>
<evidence type="ECO:0008006" key="8">
    <source>
        <dbReference type="Google" id="ProtNLM"/>
    </source>
</evidence>
<dbReference type="SUPFAM" id="SSF54211">
    <property type="entry name" value="Ribosomal protein S5 domain 2-like"/>
    <property type="match status" value="1"/>
</dbReference>
<dbReference type="Pfam" id="PF01119">
    <property type="entry name" value="DNA_mis_repair"/>
    <property type="match status" value="1"/>
</dbReference>
<proteinExistence type="inferred from homology"/>
<dbReference type="Proteomes" id="UP000620104">
    <property type="component" value="Unassembled WGS sequence"/>
</dbReference>
<dbReference type="InterPro" id="IPR042120">
    <property type="entry name" value="MutL_C_dimsub"/>
</dbReference>
<dbReference type="InterPro" id="IPR014721">
    <property type="entry name" value="Ribsml_uS5_D2-typ_fold_subgr"/>
</dbReference>
<feature type="region of interest" description="Disordered" evidence="3">
    <location>
        <begin position="498"/>
        <end position="565"/>
    </location>
</feature>
<dbReference type="InterPro" id="IPR038973">
    <property type="entry name" value="MutL/Mlh/Pms-like"/>
</dbReference>
<feature type="compositionally biased region" description="Basic and acidic residues" evidence="3">
    <location>
        <begin position="600"/>
        <end position="617"/>
    </location>
</feature>
<dbReference type="CDD" id="cd03484">
    <property type="entry name" value="MutL_Trans_hPMS_2_like"/>
    <property type="match status" value="1"/>
</dbReference>
<dbReference type="PANTHER" id="PTHR10073">
    <property type="entry name" value="DNA MISMATCH REPAIR PROTEIN MLH, PMS, MUTL"/>
    <property type="match status" value="1"/>
</dbReference>
<dbReference type="InterPro" id="IPR036890">
    <property type="entry name" value="HATPase_C_sf"/>
</dbReference>
<evidence type="ECO:0000259" key="4">
    <source>
        <dbReference type="SMART" id="SM00853"/>
    </source>
</evidence>
<dbReference type="Pfam" id="PF13589">
    <property type="entry name" value="HATPase_c_3"/>
    <property type="match status" value="1"/>
</dbReference>
<comment type="caution">
    <text evidence="6">The sequence shown here is derived from an EMBL/GenBank/DDBJ whole genome shotgun (WGS) entry which is preliminary data.</text>
</comment>
<dbReference type="InterPro" id="IPR020568">
    <property type="entry name" value="Ribosomal_Su5_D2-typ_SF"/>
</dbReference>
<accession>A0A8H3U0D6</accession>
<dbReference type="InterPro" id="IPR037198">
    <property type="entry name" value="MutL_C_sf"/>
</dbReference>
<sequence>MASSEESRIKCRPPHLASHEVIRLIFFAARHLAIDADSVHRIHSGQVVLGLDGALKELVENSIDAGATSIDVKIRDNGTESFEVSDNGAGIREADWSSIALKHHTSKITSFDDLSHVDTFGFRGEALSALCALSDSVTVCTSTQETQPLGRILKFSRDGHLQDSTVKSARQRGTTVTVEKLFAPLPVRRKEFERNAKRDFAKALSLLTAYALVPSCHPRIEGSHMTAGSASRGIRLTVDAINKNGRRTNHLKSDGKGSLRSAVSAVWGNSALESLIDVDMTLAVEVDKGMAKREGLDITLVGMTSRGDLRLTFAVRSKKIRVKGLISAASFGSGRTNSDRQYYYLNGRPFVATKIARAVNELYKSYNTNQSPFVVLDIQTPLDAVDVNVSPDKREIFVHSENNLIEALKAGLEELFEPSRSTYLEQDVPTPPRPPPASGAGKTQPLFLYEDEDVEETPQESSDHHASPSAKASQKPWARMFNMPDKATPSQIVLSKRLRDRSPAASQSSRSGLAPRPIGLCSSRSPANASAIRPKDRDLPETHFSPTPKKTLEYQEEDEEDGFSQDEEVRLIVGSISAEAPESFKVPTRRLLQTTLTNVIRRDEDPTKDSGQEDSEAKSPQALAGATGTSRTRLRKKIAGFASQGTVVEPDELASESDEEVIEITNRQLISPEEHEDPSNACQLEEEVWLPTPASPTNRSLEARKEIDVQKSIDHDIVMGTQEEEIELEDDRSKHVINNNQYILQGRDEDIVYLADSATLAPEQPAQSQFRDEILKAGTQGQVIVRCDIGQIRSRARKRRVYNGDRTSKKTKFGENDILPEAGIANTDSAQVDRVLSRVIQKHDFAEMDILGQYNLAFIIARRRKLEKDGQLIDDLFIIDQHASDEKYNFETLQMTTRIRSQGLLQPKPLQLPSADEITAMENLDILAANGFGLAVDEDAPYGRGERIRLTSMPVSKETVFDVSDLEELIFLLQDHYIGSMVRSKKARAMFATRACRKSVMFGKALSRSQMVQILRHMGTIDQPWNCPHGRPTMRHLINLARWAENRGSVVNAIDWSSIDFSK</sequence>
<feature type="domain" description="DNA mismatch repair protein S5" evidence="5">
    <location>
        <begin position="263"/>
        <end position="417"/>
    </location>
</feature>
<dbReference type="InterPro" id="IPR002099">
    <property type="entry name" value="MutL/Mlh/PMS"/>
</dbReference>
<evidence type="ECO:0000256" key="3">
    <source>
        <dbReference type="SAM" id="MobiDB-lite"/>
    </source>
</evidence>
<dbReference type="SUPFAM" id="SSF118116">
    <property type="entry name" value="DNA mismatch repair protein MutL"/>
    <property type="match status" value="1"/>
</dbReference>
<dbReference type="CDD" id="cd16926">
    <property type="entry name" value="HATPase_MutL-MLH-PMS-like"/>
    <property type="match status" value="1"/>
</dbReference>
<feature type="region of interest" description="Disordered" evidence="3">
    <location>
        <begin position="423"/>
        <end position="476"/>
    </location>
</feature>
<dbReference type="FunFam" id="3.30.1370.100:FF:000001">
    <property type="entry name" value="Mismatch repair endonuclease pms1, putative"/>
    <property type="match status" value="1"/>
</dbReference>
<dbReference type="NCBIfam" id="TIGR00585">
    <property type="entry name" value="mutl"/>
    <property type="match status" value="1"/>
</dbReference>
<dbReference type="GO" id="GO:0061982">
    <property type="term" value="P:meiosis I cell cycle process"/>
    <property type="evidence" value="ECO:0007669"/>
    <property type="project" value="UniProtKB-ARBA"/>
</dbReference>
<gene>
    <name evidence="6" type="ORF">NliqN6_6794</name>
</gene>
<keyword evidence="2" id="KW-0227">DNA damage</keyword>
<name>A0A8H3U0D6_9TREE</name>
<reference evidence="6" key="1">
    <citation type="submission" date="2020-07" db="EMBL/GenBank/DDBJ databases">
        <title>Draft Genome Sequence of a Deep-Sea Yeast, Naganishia (Cryptococcus) liquefaciens strain N6.</title>
        <authorList>
            <person name="Han Y.W."/>
            <person name="Kajitani R."/>
            <person name="Morimoto H."/>
            <person name="Parhat M."/>
            <person name="Tsubouchi H."/>
            <person name="Bakenova O."/>
            <person name="Ogata M."/>
            <person name="Argunhan B."/>
            <person name="Aoki R."/>
            <person name="Kajiwara S."/>
            <person name="Itoh T."/>
            <person name="Iwasaki H."/>
        </authorList>
    </citation>
    <scope>NUCLEOTIDE SEQUENCE</scope>
    <source>
        <strain evidence="6">N6</strain>
    </source>
</reference>
<dbReference type="SMART" id="SM00853">
    <property type="entry name" value="MutL_C"/>
    <property type="match status" value="1"/>
</dbReference>
<evidence type="ECO:0000313" key="6">
    <source>
        <dbReference type="EMBL" id="GHJ90392.1"/>
    </source>
</evidence>
<feature type="compositionally biased region" description="Acidic residues" evidence="3">
    <location>
        <begin position="554"/>
        <end position="565"/>
    </location>
</feature>
<keyword evidence="7" id="KW-1185">Reference proteome</keyword>
<dbReference type="EMBL" id="BLZA01000058">
    <property type="protein sequence ID" value="GHJ90392.1"/>
    <property type="molecule type" value="Genomic_DNA"/>
</dbReference>
<evidence type="ECO:0000259" key="5">
    <source>
        <dbReference type="SMART" id="SM01340"/>
    </source>
</evidence>
<dbReference type="GO" id="GO:0005524">
    <property type="term" value="F:ATP binding"/>
    <property type="evidence" value="ECO:0007669"/>
    <property type="project" value="InterPro"/>
</dbReference>
<dbReference type="PROSITE" id="PS00058">
    <property type="entry name" value="DNA_MISMATCH_REPAIR_1"/>
    <property type="match status" value="1"/>
</dbReference>
<dbReference type="Gene3D" id="3.30.1540.20">
    <property type="entry name" value="MutL, C-terminal domain, dimerisation subdomain"/>
    <property type="match status" value="1"/>
</dbReference>
<dbReference type="OrthoDB" id="10263226at2759"/>
<dbReference type="Pfam" id="PF08676">
    <property type="entry name" value="MutL_C"/>
    <property type="match status" value="1"/>
</dbReference>
<dbReference type="InterPro" id="IPR013507">
    <property type="entry name" value="DNA_mismatch_S5_2-like"/>
</dbReference>
<dbReference type="GO" id="GO:0140664">
    <property type="term" value="F:ATP-dependent DNA damage sensor activity"/>
    <property type="evidence" value="ECO:0007669"/>
    <property type="project" value="InterPro"/>
</dbReference>
<dbReference type="FunFam" id="3.30.565.10:FF:000017">
    <property type="entry name" value="PMS1 homolog 1, mismatch repair system component"/>
    <property type="match status" value="1"/>
</dbReference>
<organism evidence="6 7">
    <name type="scientific">Naganishia liquefaciens</name>
    <dbReference type="NCBI Taxonomy" id="104408"/>
    <lineage>
        <taxon>Eukaryota</taxon>
        <taxon>Fungi</taxon>
        <taxon>Dikarya</taxon>
        <taxon>Basidiomycota</taxon>
        <taxon>Agaricomycotina</taxon>
        <taxon>Tremellomycetes</taxon>
        <taxon>Filobasidiales</taxon>
        <taxon>Filobasidiaceae</taxon>
        <taxon>Naganishia</taxon>
    </lineage>
</organism>
<dbReference type="GO" id="GO:0006298">
    <property type="term" value="P:mismatch repair"/>
    <property type="evidence" value="ECO:0007669"/>
    <property type="project" value="InterPro"/>
</dbReference>
<dbReference type="GO" id="GO:0030983">
    <property type="term" value="F:mismatched DNA binding"/>
    <property type="evidence" value="ECO:0007669"/>
    <property type="project" value="InterPro"/>
</dbReference>
<evidence type="ECO:0000256" key="2">
    <source>
        <dbReference type="ARBA" id="ARBA00022763"/>
    </source>
</evidence>
<dbReference type="GO" id="GO:0016887">
    <property type="term" value="F:ATP hydrolysis activity"/>
    <property type="evidence" value="ECO:0007669"/>
    <property type="project" value="InterPro"/>
</dbReference>
<dbReference type="SUPFAM" id="SSF55874">
    <property type="entry name" value="ATPase domain of HSP90 chaperone/DNA topoisomerase II/histidine kinase"/>
    <property type="match status" value="1"/>
</dbReference>
<dbReference type="AlphaFoldDB" id="A0A8H3U0D6"/>